<dbReference type="Proteomes" id="UP000319257">
    <property type="component" value="Unassembled WGS sequence"/>
</dbReference>
<feature type="compositionally biased region" description="Low complexity" evidence="1">
    <location>
        <begin position="221"/>
        <end position="247"/>
    </location>
</feature>
<dbReference type="RefSeq" id="XP_030989509.1">
    <property type="nucleotide sequence ID" value="XM_031133109.1"/>
</dbReference>
<dbReference type="InParanoid" id="A0A507ASE3"/>
<reference evidence="2 3" key="1">
    <citation type="submission" date="2019-06" db="EMBL/GenBank/DDBJ databases">
        <title>Draft genome sequence of the filamentous fungus Phialemoniopsis curvata isolated from diesel fuel.</title>
        <authorList>
            <person name="Varaljay V.A."/>
            <person name="Lyon W.J."/>
            <person name="Crouch A.L."/>
            <person name="Drake C.E."/>
            <person name="Hollomon J.M."/>
            <person name="Nadeau L.J."/>
            <person name="Nunn H.S."/>
            <person name="Stevenson B.S."/>
            <person name="Bojanowski C.L."/>
            <person name="Crookes-Goodson W.J."/>
        </authorList>
    </citation>
    <scope>NUCLEOTIDE SEQUENCE [LARGE SCALE GENOMIC DNA]</scope>
    <source>
        <strain evidence="2 3">D216</strain>
    </source>
</reference>
<sequence length="895" mass="95236">MYSYPADDDDASDAVVEPGTYDNDNEGHDEDTTHLSPTDGYFRASSETATSGTWDSEAYRPSDHVPSSPSRDVDAGFAGYTPHVPDVWVQDPSLVRQQEGGGSSTAADKAREAEEERSANAPSGALNSSTTSGSTPARSATGFYHGRHQHLQQQLPSAARDNLALAYDSPTATYNTSPPSSRYAPSSRADTGGHSQYTPSTSSSGRFYPHHHYHHHHHQHSNSGASSVGAGSSSGRAFSERSSLLPSEAPPAYTPSATTTASNSGDPPTSPTARAAGSTHAYSTFLRSPAMGRRDEARGLLAGHPPESMGGDPDDVSGGDVEMAWRERVRRRVPFVNGRNCRMVGLALVLLLMTVGFLTVPGVPNDRVTRPPSDGPVSSPDAPPSGNYPAFDGGLDLFKSCTAAKYEYPLKQFGVDFSSTRDLRIEQKIDETDDHGTRTRYIRTSGDVVFRRTTTASSDPSITLEMVSSSDAIVVGIDYSEDRQALVITTPRAVAWDDTDREWPCLNVRVTVWVPGDGGGSSLNRLQVDVVHLGVKLLDNLALRVGDYTRLGTTVGPVAAAVSGSEDEERLARSGPPASFAFDSRFIEVKTTSARIYGSWPLYDYLVLESMSGNVRAGVVPKPALAERPLPAKLRVKTVSGNAEVWEPVGRAAEVLAERRRQERSGRMVAVDARPEDVIPPRDYAVEVSSTSGDMSGALAFGGAGGAGGATFHSTSGKLSVDLLPVLPAALAQQQLRGQRKQVGLETSTTSGNAAVRVLEPLWTGEDGDGNAAFVPGPVPIGDRDPYDVLRPEEEEEEAAAAKAALRVLQARHTSTSANLVVRYPKSWEGWITGQSMSGTITLRGEGITVVREGKDWPGVYKKVVARKGSVGEGEASSVEVKSTSGDLTVAIGTE</sequence>
<comment type="caution">
    <text evidence="2">The sequence shown here is derived from an EMBL/GenBank/DDBJ whole genome shotgun (WGS) entry which is preliminary data.</text>
</comment>
<dbReference type="AlphaFoldDB" id="A0A507ASE3"/>
<protein>
    <submittedName>
        <fullName evidence="2">Uncharacterized protein</fullName>
    </submittedName>
</protein>
<feature type="compositionally biased region" description="Basic residues" evidence="1">
    <location>
        <begin position="208"/>
        <end position="220"/>
    </location>
</feature>
<feature type="region of interest" description="Disordered" evidence="1">
    <location>
        <begin position="362"/>
        <end position="388"/>
    </location>
</feature>
<proteinExistence type="predicted"/>
<evidence type="ECO:0000313" key="2">
    <source>
        <dbReference type="EMBL" id="TPX07798.1"/>
    </source>
</evidence>
<feature type="compositionally biased region" description="Basic and acidic residues" evidence="1">
    <location>
        <begin position="108"/>
        <end position="118"/>
    </location>
</feature>
<organism evidence="2 3">
    <name type="scientific">Thyridium curvatum</name>
    <dbReference type="NCBI Taxonomy" id="1093900"/>
    <lineage>
        <taxon>Eukaryota</taxon>
        <taxon>Fungi</taxon>
        <taxon>Dikarya</taxon>
        <taxon>Ascomycota</taxon>
        <taxon>Pezizomycotina</taxon>
        <taxon>Sordariomycetes</taxon>
        <taxon>Sordariomycetidae</taxon>
        <taxon>Thyridiales</taxon>
        <taxon>Thyridiaceae</taxon>
        <taxon>Thyridium</taxon>
    </lineage>
</organism>
<feature type="compositionally biased region" description="Polar residues" evidence="1">
    <location>
        <begin position="193"/>
        <end position="205"/>
    </location>
</feature>
<feature type="compositionally biased region" description="Low complexity" evidence="1">
    <location>
        <begin position="254"/>
        <end position="264"/>
    </location>
</feature>
<gene>
    <name evidence="2" type="ORF">E0L32_010485</name>
</gene>
<accession>A0A507ASE3</accession>
<evidence type="ECO:0000313" key="3">
    <source>
        <dbReference type="Proteomes" id="UP000319257"/>
    </source>
</evidence>
<dbReference type="STRING" id="1093900.A0A507ASE3"/>
<dbReference type="EMBL" id="SKBQ01000085">
    <property type="protein sequence ID" value="TPX07798.1"/>
    <property type="molecule type" value="Genomic_DNA"/>
</dbReference>
<name>A0A507ASE3_9PEZI</name>
<keyword evidence="3" id="KW-1185">Reference proteome</keyword>
<feature type="compositionally biased region" description="Low complexity" evidence="1">
    <location>
        <begin position="177"/>
        <end position="189"/>
    </location>
</feature>
<feature type="compositionally biased region" description="Acidic residues" evidence="1">
    <location>
        <begin position="1"/>
        <end position="12"/>
    </location>
</feature>
<feature type="compositionally biased region" description="Polar residues" evidence="1">
    <location>
        <begin position="125"/>
        <end position="138"/>
    </location>
</feature>
<evidence type="ECO:0000256" key="1">
    <source>
        <dbReference type="SAM" id="MobiDB-lite"/>
    </source>
</evidence>
<feature type="region of interest" description="Disordered" evidence="1">
    <location>
        <begin position="1"/>
        <end position="142"/>
    </location>
</feature>
<dbReference type="OrthoDB" id="3539644at2759"/>
<feature type="region of interest" description="Disordered" evidence="1">
    <location>
        <begin position="169"/>
        <end position="291"/>
    </location>
</feature>
<dbReference type="GeneID" id="41977932"/>
<feature type="compositionally biased region" description="Polar residues" evidence="1">
    <location>
        <begin position="45"/>
        <end position="54"/>
    </location>
</feature>